<feature type="coiled-coil region" evidence="4">
    <location>
        <begin position="118"/>
        <end position="177"/>
    </location>
</feature>
<evidence type="ECO:0000313" key="8">
    <source>
        <dbReference type="Proteomes" id="UP000008672"/>
    </source>
</evidence>
<reference evidence="7" key="2">
    <citation type="submission" date="2025-08" db="UniProtKB">
        <authorList>
            <consortium name="Ensembl"/>
        </authorList>
    </citation>
    <scope>IDENTIFICATION</scope>
</reference>
<dbReference type="InterPro" id="IPR050605">
    <property type="entry name" value="Olfactomedin-like_domain"/>
</dbReference>
<dbReference type="InterPro" id="IPR003112">
    <property type="entry name" value="Olfac-like_dom"/>
</dbReference>
<proteinExistence type="predicted"/>
<dbReference type="SMART" id="SM00284">
    <property type="entry name" value="OLF"/>
    <property type="match status" value="1"/>
</dbReference>
<feature type="chain" id="PRO_5003580781" description="Olfactomedin-like domain-containing protein" evidence="5">
    <location>
        <begin position="19"/>
        <end position="464"/>
    </location>
</feature>
<evidence type="ECO:0000259" key="6">
    <source>
        <dbReference type="PROSITE" id="PS51132"/>
    </source>
</evidence>
<dbReference type="Bgee" id="ENSLACG00000018021">
    <property type="expression patterns" value="Expressed in post-anal tail muscle and 3 other cell types or tissues"/>
</dbReference>
<dbReference type="PROSITE" id="PS51132">
    <property type="entry name" value="OLF"/>
    <property type="match status" value="1"/>
</dbReference>
<dbReference type="GO" id="GO:0005615">
    <property type="term" value="C:extracellular space"/>
    <property type="evidence" value="ECO:0007669"/>
    <property type="project" value="TreeGrafter"/>
</dbReference>
<keyword evidence="4" id="KW-0175">Coiled coil</keyword>
<name>H3BF33_LATCH</name>
<dbReference type="InParanoid" id="H3BF33"/>
<evidence type="ECO:0000256" key="4">
    <source>
        <dbReference type="SAM" id="Coils"/>
    </source>
</evidence>
<comment type="caution">
    <text evidence="3">Lacks conserved residue(s) required for the propagation of feature annotation.</text>
</comment>
<keyword evidence="8" id="KW-1185">Reference proteome</keyword>
<dbReference type="Ensembl" id="ENSLACT00000020644.1">
    <property type="protein sequence ID" value="ENSLACP00000020504.1"/>
    <property type="gene ID" value="ENSLACG00000018021.1"/>
</dbReference>
<organism evidence="7 8">
    <name type="scientific">Latimeria chalumnae</name>
    <name type="common">Coelacanth</name>
    <dbReference type="NCBI Taxonomy" id="7897"/>
    <lineage>
        <taxon>Eukaryota</taxon>
        <taxon>Metazoa</taxon>
        <taxon>Chordata</taxon>
        <taxon>Craniata</taxon>
        <taxon>Vertebrata</taxon>
        <taxon>Euteleostomi</taxon>
        <taxon>Coelacanthiformes</taxon>
        <taxon>Coelacanthidae</taxon>
        <taxon>Latimeria</taxon>
    </lineage>
</organism>
<dbReference type="HOGENOM" id="CLU_035236_5_0_1"/>
<accession>H3BF33</accession>
<keyword evidence="2" id="KW-0964">Secreted</keyword>
<evidence type="ECO:0000256" key="1">
    <source>
        <dbReference type="ARBA" id="ARBA00004613"/>
    </source>
</evidence>
<dbReference type="GeneTree" id="ENSGT00940000155454"/>
<dbReference type="AlphaFoldDB" id="H3BF33"/>
<feature type="domain" description="Olfactomedin-like" evidence="6">
    <location>
        <begin position="192"/>
        <end position="464"/>
    </location>
</feature>
<reference evidence="8" key="1">
    <citation type="submission" date="2011-08" db="EMBL/GenBank/DDBJ databases">
        <title>The draft genome of Latimeria chalumnae.</title>
        <authorList>
            <person name="Di Palma F."/>
            <person name="Alfoldi J."/>
            <person name="Johnson J."/>
            <person name="Berlin A."/>
            <person name="Gnerre S."/>
            <person name="Jaffe D."/>
            <person name="MacCallum I."/>
            <person name="Young S."/>
            <person name="Walker B.J."/>
            <person name="Lander E."/>
            <person name="Lindblad-Toh K."/>
        </authorList>
    </citation>
    <scope>NUCLEOTIDE SEQUENCE [LARGE SCALE GENOMIC DNA]</scope>
    <source>
        <strain evidence="8">Wild caught</strain>
    </source>
</reference>
<dbReference type="Proteomes" id="UP000008672">
    <property type="component" value="Unassembled WGS sequence"/>
</dbReference>
<dbReference type="eggNOG" id="KOG3545">
    <property type="taxonomic scope" value="Eukaryota"/>
</dbReference>
<evidence type="ECO:0000256" key="5">
    <source>
        <dbReference type="SAM" id="SignalP"/>
    </source>
</evidence>
<evidence type="ECO:0000256" key="2">
    <source>
        <dbReference type="ARBA" id="ARBA00022525"/>
    </source>
</evidence>
<comment type="subcellular location">
    <subcellularLocation>
        <location evidence="1">Secreted</location>
    </subcellularLocation>
</comment>
<dbReference type="EMBL" id="AFYH01010013">
    <property type="status" value="NOT_ANNOTATED_CDS"/>
    <property type="molecule type" value="Genomic_DNA"/>
</dbReference>
<sequence>EFFCIYFYFILCTCSVRAVVYNVNCSLTEKHNFCPVTLPDIAIPVRRMEKLEILSHGLSARLQQQLALIGEYNVSLMESLQELQNLARRVRMVEVGVSFSELDFELLRLEVQRMKTTVVELRASLNQSNESIDKLYDEVQEILVMVSQLELSDKQNIMVVQQKIRSLRKRVQECREKGTVPVKSDLETGLRNCEHEGLLNVSKPKVVQLNWRGANYKYGGWGMDPSPASSKKEVYWVAPLNLDGRLLESFHLYTSYKDLLLYSNPIERRLSKYNVNTWDYRDCGQGSGMVMYRSHLYYNCYGTRSLCRVDIDAKVVERTLLSKAAYNNRFSYLGVSWQDLDFAVDESGLWVLYATEESLGKLVISKINVSSFSVEQTWVTTQYKPEVTNAFMICGVMYATRPKNTGVEEIFYTFDTKTGKHGSPAVLLDKVSETVQSLSYNPADRKLYMYSGGYEVTYEVIFKL</sequence>
<evidence type="ECO:0000256" key="3">
    <source>
        <dbReference type="PROSITE-ProRule" id="PRU00446"/>
    </source>
</evidence>
<dbReference type="PANTHER" id="PTHR23192">
    <property type="entry name" value="OLFACTOMEDIN-RELATED"/>
    <property type="match status" value="1"/>
</dbReference>
<reference evidence="7" key="3">
    <citation type="submission" date="2025-09" db="UniProtKB">
        <authorList>
            <consortium name="Ensembl"/>
        </authorList>
    </citation>
    <scope>IDENTIFICATION</scope>
</reference>
<dbReference type="PANTHER" id="PTHR23192:SF89">
    <property type="entry name" value="OLFACTOMEDIN"/>
    <property type="match status" value="1"/>
</dbReference>
<protein>
    <recommendedName>
        <fullName evidence="6">Olfactomedin-like domain-containing protein</fullName>
    </recommendedName>
</protein>
<dbReference type="Pfam" id="PF02191">
    <property type="entry name" value="OLF"/>
    <property type="match status" value="1"/>
</dbReference>
<dbReference type="GO" id="GO:0007165">
    <property type="term" value="P:signal transduction"/>
    <property type="evidence" value="ECO:0007669"/>
    <property type="project" value="TreeGrafter"/>
</dbReference>
<dbReference type="OMA" id="LDITICK"/>
<keyword evidence="5" id="KW-0732">Signal</keyword>
<feature type="signal peptide" evidence="5">
    <location>
        <begin position="1"/>
        <end position="18"/>
    </location>
</feature>
<evidence type="ECO:0000313" key="7">
    <source>
        <dbReference type="Ensembl" id="ENSLACP00000020504.1"/>
    </source>
</evidence>